<proteinExistence type="predicted"/>
<dbReference type="PATRIC" id="fig|45067.4.peg.1704"/>
<evidence type="ECO:0000313" key="1">
    <source>
        <dbReference type="EMBL" id="KTD20896.1"/>
    </source>
</evidence>
<comment type="caution">
    <text evidence="1">The sequence shown here is derived from an EMBL/GenBank/DDBJ whole genome shotgun (WGS) entry which is preliminary data.</text>
</comment>
<evidence type="ECO:0000313" key="2">
    <source>
        <dbReference type="Proteomes" id="UP000054869"/>
    </source>
</evidence>
<keyword evidence="2" id="KW-1185">Reference proteome</keyword>
<sequence>MDLNKETIFNTKAGFLLTVLFFLMPTSRGLTAGSTAIVEHVMDPAVKLRGVGIGKSQF</sequence>
<accession>A0A0W0VL95</accession>
<gene>
    <name evidence="1" type="ORF">Llan_1626</name>
</gene>
<dbReference type="AlphaFoldDB" id="A0A0W0VL95"/>
<dbReference type="Proteomes" id="UP000054869">
    <property type="component" value="Unassembled WGS sequence"/>
</dbReference>
<reference evidence="1 2" key="1">
    <citation type="submission" date="2015-11" db="EMBL/GenBank/DDBJ databases">
        <title>Genomic analysis of 38 Legionella species identifies large and diverse effector repertoires.</title>
        <authorList>
            <person name="Burstein D."/>
            <person name="Amaro F."/>
            <person name="Zusman T."/>
            <person name="Lifshitz Z."/>
            <person name="Cohen O."/>
            <person name="Gilbert J.A."/>
            <person name="Pupko T."/>
            <person name="Shuman H.A."/>
            <person name="Segal G."/>
        </authorList>
    </citation>
    <scope>NUCLEOTIDE SEQUENCE [LARGE SCALE GENOMIC DNA]</scope>
    <source>
        <strain evidence="1 2">ATCC 49751</strain>
    </source>
</reference>
<protein>
    <submittedName>
        <fullName evidence="1">Uncharacterized protein</fullName>
    </submittedName>
</protein>
<name>A0A0W0VL95_9GAMM</name>
<organism evidence="1 2">
    <name type="scientific">Legionella lansingensis</name>
    <dbReference type="NCBI Taxonomy" id="45067"/>
    <lineage>
        <taxon>Bacteria</taxon>
        <taxon>Pseudomonadati</taxon>
        <taxon>Pseudomonadota</taxon>
        <taxon>Gammaproteobacteria</taxon>
        <taxon>Legionellales</taxon>
        <taxon>Legionellaceae</taxon>
        <taxon>Legionella</taxon>
    </lineage>
</organism>
<dbReference type="EMBL" id="LNYI01000033">
    <property type="protein sequence ID" value="KTD20896.1"/>
    <property type="molecule type" value="Genomic_DNA"/>
</dbReference>
<dbReference type="STRING" id="45067.Llan_1626"/>